<dbReference type="InterPro" id="IPR029045">
    <property type="entry name" value="ClpP/crotonase-like_dom_sf"/>
</dbReference>
<dbReference type="Gene3D" id="1.10.12.10">
    <property type="entry name" value="Lyase 2-enoyl-coa Hydratase, Chain A, domain 2"/>
    <property type="match status" value="1"/>
</dbReference>
<comment type="caution">
    <text evidence="2">The sequence shown here is derived from an EMBL/GenBank/DDBJ whole genome shotgun (WGS) entry which is preliminary data.</text>
</comment>
<evidence type="ECO:0000313" key="2">
    <source>
        <dbReference type="EMBL" id="MBB6250894.1"/>
    </source>
</evidence>
<dbReference type="InterPro" id="IPR051683">
    <property type="entry name" value="Enoyl-CoA_Hydratase/Isomerase"/>
</dbReference>
<dbReference type="InterPro" id="IPR014748">
    <property type="entry name" value="Enoyl-CoA_hydra_C"/>
</dbReference>
<keyword evidence="2" id="KW-0456">Lyase</keyword>
<keyword evidence="3" id="KW-1185">Reference proteome</keyword>
<evidence type="ECO:0000313" key="3">
    <source>
        <dbReference type="Proteomes" id="UP000539175"/>
    </source>
</evidence>
<dbReference type="Gene3D" id="3.90.226.10">
    <property type="entry name" value="2-enoyl-CoA Hydratase, Chain A, domain 1"/>
    <property type="match status" value="1"/>
</dbReference>
<evidence type="ECO:0000256" key="1">
    <source>
        <dbReference type="ARBA" id="ARBA00005254"/>
    </source>
</evidence>
<dbReference type="RefSeq" id="WP_184798890.1">
    <property type="nucleotide sequence ID" value="NZ_JACIIZ010000003.1"/>
</dbReference>
<protein>
    <submittedName>
        <fullName evidence="2">Methylglutaconyl-CoA hydratase</fullName>
        <ecNumber evidence="2">4.2.1.18</ecNumber>
    </submittedName>
</protein>
<dbReference type="Pfam" id="PF00378">
    <property type="entry name" value="ECH_1"/>
    <property type="match status" value="1"/>
</dbReference>
<dbReference type="EC" id="4.2.1.18" evidence="2"/>
<accession>A0A7X0AVI9</accession>
<sequence>MNDVLAMVDEAGIATVTLNRPALHNAFNEDVIAELTALFERLGADPLVRVVLLRGTGPSFSAGADLDWMRRMAGYSRDQNHADALGLATLLRTLNNCPKPTIAVVHGAAYGGGVGLVACCDMAVAAEGATFCLSEVKLGLIPATIGPYVVAAMGERACRRYFLTAERFSATEAQALGLVHQVVPADQLDTAVAALVKRLGEGGPAAQRAAKDLIFACANRPVDDDLASDTAERIARIRASDEGREGVAAFLEKRKASWVRPPAGDK</sequence>
<reference evidence="2 3" key="1">
    <citation type="submission" date="2020-08" db="EMBL/GenBank/DDBJ databases">
        <title>Genomic Encyclopedia of Type Strains, Phase IV (KMG-IV): sequencing the most valuable type-strain genomes for metagenomic binning, comparative biology and taxonomic classification.</title>
        <authorList>
            <person name="Goeker M."/>
        </authorList>
    </citation>
    <scope>NUCLEOTIDE SEQUENCE [LARGE SCALE GENOMIC DNA]</scope>
    <source>
        <strain evidence="2 3">DSM 22198</strain>
    </source>
</reference>
<proteinExistence type="inferred from homology"/>
<gene>
    <name evidence="2" type="ORF">FHS74_001439</name>
</gene>
<dbReference type="Proteomes" id="UP000539175">
    <property type="component" value="Unassembled WGS sequence"/>
</dbReference>
<name>A0A7X0AVI9_9PROT</name>
<dbReference type="FunFam" id="3.90.226.10:FF:000066">
    <property type="entry name" value="Enoyl-CoA hydratase"/>
    <property type="match status" value="1"/>
</dbReference>
<dbReference type="CDD" id="cd06558">
    <property type="entry name" value="crotonase-like"/>
    <property type="match status" value="1"/>
</dbReference>
<dbReference type="InterPro" id="IPR001753">
    <property type="entry name" value="Enoyl-CoA_hydra/iso"/>
</dbReference>
<dbReference type="PANTHER" id="PTHR42964">
    <property type="entry name" value="ENOYL-COA HYDRATASE"/>
    <property type="match status" value="1"/>
</dbReference>
<dbReference type="GO" id="GO:0008300">
    <property type="term" value="P:isoprenoid catabolic process"/>
    <property type="evidence" value="ECO:0007669"/>
    <property type="project" value="TreeGrafter"/>
</dbReference>
<organism evidence="2 3">
    <name type="scientific">Nitrospirillum iridis</name>
    <dbReference type="NCBI Taxonomy" id="765888"/>
    <lineage>
        <taxon>Bacteria</taxon>
        <taxon>Pseudomonadati</taxon>
        <taxon>Pseudomonadota</taxon>
        <taxon>Alphaproteobacteria</taxon>
        <taxon>Rhodospirillales</taxon>
        <taxon>Azospirillaceae</taxon>
        <taxon>Nitrospirillum</taxon>
    </lineage>
</organism>
<dbReference type="SUPFAM" id="SSF52096">
    <property type="entry name" value="ClpP/crotonase"/>
    <property type="match status" value="1"/>
</dbReference>
<dbReference type="EMBL" id="JACIIZ010000003">
    <property type="protein sequence ID" value="MBB6250894.1"/>
    <property type="molecule type" value="Genomic_DNA"/>
</dbReference>
<dbReference type="GO" id="GO:0004490">
    <property type="term" value="F:methylglutaconyl-CoA hydratase activity"/>
    <property type="evidence" value="ECO:0007669"/>
    <property type="project" value="UniProtKB-EC"/>
</dbReference>
<comment type="similarity">
    <text evidence="1">Belongs to the enoyl-CoA hydratase/isomerase family.</text>
</comment>
<dbReference type="PANTHER" id="PTHR42964:SF1">
    <property type="entry name" value="POLYKETIDE BIOSYNTHESIS ENOYL-COA HYDRATASE PKSH-RELATED"/>
    <property type="match status" value="1"/>
</dbReference>
<dbReference type="AlphaFoldDB" id="A0A7X0AVI9"/>